<dbReference type="CDD" id="cd06222">
    <property type="entry name" value="RNase_H_like"/>
    <property type="match status" value="1"/>
</dbReference>
<dbReference type="PANTHER" id="PTHR47723">
    <property type="entry name" value="OS05G0353850 PROTEIN"/>
    <property type="match status" value="1"/>
</dbReference>
<feature type="coiled-coil region" evidence="1">
    <location>
        <begin position="175"/>
        <end position="202"/>
    </location>
</feature>
<evidence type="ECO:0000259" key="2">
    <source>
        <dbReference type="Pfam" id="PF13456"/>
    </source>
</evidence>
<name>A0AAF0UG59_SOLVR</name>
<evidence type="ECO:0000313" key="4">
    <source>
        <dbReference type="EMBL" id="WMV45625.1"/>
    </source>
</evidence>
<dbReference type="AlphaFoldDB" id="A0AAF0UG59"/>
<dbReference type="Pfam" id="PF13456">
    <property type="entry name" value="RVT_3"/>
    <property type="match status" value="1"/>
</dbReference>
<protein>
    <recommendedName>
        <fullName evidence="6">RNase H family protein</fullName>
    </recommendedName>
</protein>
<reference evidence="4" key="1">
    <citation type="submission" date="2023-08" db="EMBL/GenBank/DDBJ databases">
        <title>A de novo genome assembly of Solanum verrucosum Schlechtendal, a Mexican diploid species geographically isolated from the other diploid A-genome species in potato relatives.</title>
        <authorList>
            <person name="Hosaka K."/>
        </authorList>
    </citation>
    <scope>NUCLEOTIDE SEQUENCE</scope>
    <source>
        <tissue evidence="4">Young leaves</tissue>
    </source>
</reference>
<dbReference type="InterPro" id="IPR002156">
    <property type="entry name" value="RNaseH_domain"/>
</dbReference>
<dbReference type="EMBL" id="CP133620">
    <property type="protein sequence ID" value="WMV45625.1"/>
    <property type="molecule type" value="Genomic_DNA"/>
</dbReference>
<dbReference type="InterPro" id="IPR044730">
    <property type="entry name" value="RNase_H-like_dom_plant"/>
</dbReference>
<accession>A0AAF0UG59</accession>
<feature type="domain" description="Reverse transcriptase zinc-binding" evidence="3">
    <location>
        <begin position="300"/>
        <end position="384"/>
    </location>
</feature>
<evidence type="ECO:0000259" key="3">
    <source>
        <dbReference type="Pfam" id="PF13966"/>
    </source>
</evidence>
<dbReference type="Gene3D" id="3.30.420.10">
    <property type="entry name" value="Ribonuclease H-like superfamily/Ribonuclease H"/>
    <property type="match status" value="1"/>
</dbReference>
<evidence type="ECO:0000256" key="1">
    <source>
        <dbReference type="SAM" id="Coils"/>
    </source>
</evidence>
<evidence type="ECO:0000313" key="5">
    <source>
        <dbReference type="Proteomes" id="UP001234989"/>
    </source>
</evidence>
<proteinExistence type="predicted"/>
<keyword evidence="5" id="KW-1185">Reference proteome</keyword>
<dbReference type="InterPro" id="IPR053151">
    <property type="entry name" value="RNase_H-like"/>
</dbReference>
<dbReference type="GO" id="GO:0003676">
    <property type="term" value="F:nucleic acid binding"/>
    <property type="evidence" value="ECO:0007669"/>
    <property type="project" value="InterPro"/>
</dbReference>
<sequence length="674" mass="78489">MMLKTFCWNARSINTQGSLERIQTLKKIHNLTMIVILEPFADSSQINNYRIQLNMDKAHSHPNAKIWLFWGGELDCIVLDTDEQHTTSELKHLDYPEKFITSYVYAKCKDQLRRPLWDKLLQVSEINLPWCTIGDLTVITSTQEKQGGREYNMNKSFEFISVIEACGLIDIGLEYRDIFVKAKEYEEQVRGAEEALITANTEENRISEDILQCIPRMVTQDQNQGMDKERKKYHWASWETLSYPYDEGGIGFIEEGQWKESLVRQHAPPLIVPIILNTHIQQHEETHDEAVWTPTDSAQFSISSTWETIRKKHAKDLINTFIWHKNFPFKVSFFIWRALRGKLPTNEKLASFGIEPANCYCCHRPGRDDIDHILVSGNFANHIWKVHAALLGIEHSCTTLRSLLMTWRSSQHNNEVHKLFNQALPIFICWNLWKNRCSVKYGGKQSSIGRVKYLIFKDMMQLFIIVFPYLQWPSNWKDVIIMVENCRHELKVIPVGLDKPTMGVYKLNIDGSALTYPGKIGGGGILRDHQGNLVYAYVIPLGFGTNNKTEIDEAAHGVNWCVQHGYKKIILEVDSELLSNWLNHNNSPPWQLQQHIQELKNISSQCEYFQCKHTFREANCTAVHLSKWSHRQDIIQHFYTYHQLPSASRGSYILEKMAMQNFRRKRLRRIKQPP</sequence>
<dbReference type="Pfam" id="PF13966">
    <property type="entry name" value="zf-RVT"/>
    <property type="match status" value="1"/>
</dbReference>
<keyword evidence="1" id="KW-0175">Coiled coil</keyword>
<dbReference type="InterPro" id="IPR036397">
    <property type="entry name" value="RNaseH_sf"/>
</dbReference>
<dbReference type="GO" id="GO:0004523">
    <property type="term" value="F:RNA-DNA hybrid ribonuclease activity"/>
    <property type="evidence" value="ECO:0007669"/>
    <property type="project" value="InterPro"/>
</dbReference>
<dbReference type="InterPro" id="IPR026960">
    <property type="entry name" value="RVT-Znf"/>
</dbReference>
<gene>
    <name evidence="4" type="ORF">MTR67_039010</name>
</gene>
<dbReference type="Gene3D" id="3.60.10.10">
    <property type="entry name" value="Endonuclease/exonuclease/phosphatase"/>
    <property type="match status" value="1"/>
</dbReference>
<feature type="domain" description="RNase H type-1" evidence="2">
    <location>
        <begin position="508"/>
        <end position="628"/>
    </location>
</feature>
<evidence type="ECO:0008006" key="6">
    <source>
        <dbReference type="Google" id="ProtNLM"/>
    </source>
</evidence>
<dbReference type="InterPro" id="IPR036691">
    <property type="entry name" value="Endo/exonu/phosph_ase_sf"/>
</dbReference>
<dbReference type="PANTHER" id="PTHR47723:SF7">
    <property type="entry name" value="RNASE H FAMILY PROTEIN"/>
    <property type="match status" value="1"/>
</dbReference>
<dbReference type="InterPro" id="IPR012337">
    <property type="entry name" value="RNaseH-like_sf"/>
</dbReference>
<dbReference type="SUPFAM" id="SSF53098">
    <property type="entry name" value="Ribonuclease H-like"/>
    <property type="match status" value="1"/>
</dbReference>
<dbReference type="Proteomes" id="UP001234989">
    <property type="component" value="Chromosome 9"/>
</dbReference>
<organism evidence="4 5">
    <name type="scientific">Solanum verrucosum</name>
    <dbReference type="NCBI Taxonomy" id="315347"/>
    <lineage>
        <taxon>Eukaryota</taxon>
        <taxon>Viridiplantae</taxon>
        <taxon>Streptophyta</taxon>
        <taxon>Embryophyta</taxon>
        <taxon>Tracheophyta</taxon>
        <taxon>Spermatophyta</taxon>
        <taxon>Magnoliopsida</taxon>
        <taxon>eudicotyledons</taxon>
        <taxon>Gunneridae</taxon>
        <taxon>Pentapetalae</taxon>
        <taxon>asterids</taxon>
        <taxon>lamiids</taxon>
        <taxon>Solanales</taxon>
        <taxon>Solanaceae</taxon>
        <taxon>Solanoideae</taxon>
        <taxon>Solaneae</taxon>
        <taxon>Solanum</taxon>
    </lineage>
</organism>